<dbReference type="SUPFAM" id="SSF57667">
    <property type="entry name" value="beta-beta-alpha zinc fingers"/>
    <property type="match status" value="1"/>
</dbReference>
<evidence type="ECO:0000256" key="1">
    <source>
        <dbReference type="SAM" id="Coils"/>
    </source>
</evidence>
<dbReference type="AlphaFoldDB" id="A0A6C0INJ2"/>
<reference evidence="3" key="1">
    <citation type="journal article" date="2020" name="Nature">
        <title>Giant virus diversity and host interactions through global metagenomics.</title>
        <authorList>
            <person name="Schulz F."/>
            <person name="Roux S."/>
            <person name="Paez-Espino D."/>
            <person name="Jungbluth S."/>
            <person name="Walsh D.A."/>
            <person name="Denef V.J."/>
            <person name="McMahon K.D."/>
            <person name="Konstantinidis K.T."/>
            <person name="Eloe-Fadrosh E.A."/>
            <person name="Kyrpides N.C."/>
            <person name="Woyke T."/>
        </authorList>
    </citation>
    <scope>NUCLEOTIDE SEQUENCE</scope>
    <source>
        <strain evidence="3">GVMAG-M-3300024258-28</strain>
    </source>
</reference>
<dbReference type="InterPro" id="IPR013087">
    <property type="entry name" value="Znf_C2H2_type"/>
</dbReference>
<dbReference type="InterPro" id="IPR036236">
    <property type="entry name" value="Znf_C2H2_sf"/>
</dbReference>
<name>A0A6C0INJ2_9ZZZZ</name>
<dbReference type="PROSITE" id="PS50157">
    <property type="entry name" value="ZINC_FINGER_C2H2_2"/>
    <property type="match status" value="1"/>
</dbReference>
<dbReference type="Gene3D" id="3.30.160.60">
    <property type="entry name" value="Classic Zinc Finger"/>
    <property type="match status" value="1"/>
</dbReference>
<dbReference type="Pfam" id="PF12874">
    <property type="entry name" value="zf-met"/>
    <property type="match status" value="1"/>
</dbReference>
<sequence>MELNNHKKVPNYECEICNYSTVRESQLKRHLSTAKHLNTYNTYINTYTKVPKLVTPYSCVCGANYKHRQSLYKHQQNCLPYNNIDEKESMVVCPDIVPVEKSEGVSNETIKEIIKQNHDIVDLLVEERKRTNDLQHQLIEATKEAKTVNNNNTINNNTVNNFNLQVFLNENCKNAINITDFIDSLHISIADLQQTGKLGYVDGISRIFVKALQNLDETERPIHCTDVKRETMYIKDENKWEKETKTGDKMKKTIQEIQNKNLNKLSDWQKENPEVTKMNTQENNEFINITLHTLGDENNKEKQDEKIIKNILKEVTIDKQTKT</sequence>
<keyword evidence="1" id="KW-0175">Coiled coil</keyword>
<proteinExistence type="predicted"/>
<dbReference type="SMART" id="SM00355">
    <property type="entry name" value="ZnF_C2H2"/>
    <property type="match status" value="1"/>
</dbReference>
<protein>
    <recommendedName>
        <fullName evidence="2">C2H2-type domain-containing protein</fullName>
    </recommendedName>
</protein>
<organism evidence="3">
    <name type="scientific">viral metagenome</name>
    <dbReference type="NCBI Taxonomy" id="1070528"/>
    <lineage>
        <taxon>unclassified sequences</taxon>
        <taxon>metagenomes</taxon>
        <taxon>organismal metagenomes</taxon>
    </lineage>
</organism>
<feature type="domain" description="C2H2-type" evidence="2">
    <location>
        <begin position="12"/>
        <end position="41"/>
    </location>
</feature>
<dbReference type="EMBL" id="MN740226">
    <property type="protein sequence ID" value="QHT94562.1"/>
    <property type="molecule type" value="Genomic_DNA"/>
</dbReference>
<evidence type="ECO:0000313" key="3">
    <source>
        <dbReference type="EMBL" id="QHT94562.1"/>
    </source>
</evidence>
<evidence type="ECO:0000259" key="2">
    <source>
        <dbReference type="PROSITE" id="PS50157"/>
    </source>
</evidence>
<accession>A0A6C0INJ2</accession>
<feature type="coiled-coil region" evidence="1">
    <location>
        <begin position="124"/>
        <end position="151"/>
    </location>
</feature>